<evidence type="ECO:0000313" key="2">
    <source>
        <dbReference type="Proteomes" id="UP000305760"/>
    </source>
</evidence>
<proteinExistence type="predicted"/>
<dbReference type="AlphaFoldDB" id="A0A5C4RXJ5"/>
<name>A0A5C4RXJ5_9GAMM</name>
<dbReference type="OrthoDB" id="5985451at2"/>
<sequence>MATRYYLRLPDPALARGSEPSLSFHSQSAEGFAEELQAALRSPALFERWKALQEDPDAVDPSLGATDPAAVVTGEQSDLDVLLVATTAIPGGVFKQRMRWLAGSHWQLHDIKGA</sequence>
<dbReference type="Proteomes" id="UP000305760">
    <property type="component" value="Unassembled WGS sequence"/>
</dbReference>
<reference evidence="1 2" key="1">
    <citation type="submission" date="2019-03" db="EMBL/GenBank/DDBJ databases">
        <title>Arenimonas daejeonensis sp. nov., isolated from compost.</title>
        <authorList>
            <person name="Jeon C.O."/>
        </authorList>
    </citation>
    <scope>NUCLEOTIDE SEQUENCE [LARGE SCALE GENOMIC DNA]</scope>
    <source>
        <strain evidence="1 2">R29</strain>
    </source>
</reference>
<accession>A0A5C4RXJ5</accession>
<protein>
    <submittedName>
        <fullName evidence="1">Uncharacterized protein</fullName>
    </submittedName>
</protein>
<keyword evidence="2" id="KW-1185">Reference proteome</keyword>
<evidence type="ECO:0000313" key="1">
    <source>
        <dbReference type="EMBL" id="TNJ35735.1"/>
    </source>
</evidence>
<organism evidence="1 2">
    <name type="scientific">Arenimonas terrae</name>
    <dbReference type="NCBI Taxonomy" id="2546226"/>
    <lineage>
        <taxon>Bacteria</taxon>
        <taxon>Pseudomonadati</taxon>
        <taxon>Pseudomonadota</taxon>
        <taxon>Gammaproteobacteria</taxon>
        <taxon>Lysobacterales</taxon>
        <taxon>Lysobacteraceae</taxon>
        <taxon>Arenimonas</taxon>
    </lineage>
</organism>
<dbReference type="EMBL" id="SMDR01000001">
    <property type="protein sequence ID" value="TNJ35735.1"/>
    <property type="molecule type" value="Genomic_DNA"/>
</dbReference>
<comment type="caution">
    <text evidence="1">The sequence shown here is derived from an EMBL/GenBank/DDBJ whole genome shotgun (WGS) entry which is preliminary data.</text>
</comment>
<gene>
    <name evidence="1" type="ORF">E1B00_08315</name>
</gene>